<evidence type="ECO:0000313" key="2">
    <source>
        <dbReference type="EMBL" id="ELZ87358.1"/>
    </source>
</evidence>
<comment type="caution">
    <text evidence="2">The sequence shown here is derived from an EMBL/GenBank/DDBJ whole genome shotgun (WGS) entry which is preliminary data.</text>
</comment>
<dbReference type="AlphaFoldDB" id="M0HUD2"/>
<reference evidence="2 3" key="1">
    <citation type="journal article" date="2014" name="PLoS Genet.">
        <title>Phylogenetically driven sequencing of extremely halophilic archaea reveals strategies for static and dynamic osmo-response.</title>
        <authorList>
            <person name="Becker E.A."/>
            <person name="Seitzer P.M."/>
            <person name="Tritt A."/>
            <person name="Larsen D."/>
            <person name="Krusor M."/>
            <person name="Yao A.I."/>
            <person name="Wu D."/>
            <person name="Madern D."/>
            <person name="Eisen J.A."/>
            <person name="Darling A.E."/>
            <person name="Facciotti M.T."/>
        </authorList>
    </citation>
    <scope>NUCLEOTIDE SEQUENCE [LARGE SCALE GENOMIC DNA]</scope>
    <source>
        <strain evidence="2 3">ATCC BAA-1513</strain>
    </source>
</reference>
<dbReference type="EMBL" id="AOLK01000011">
    <property type="protein sequence ID" value="ELZ87358.1"/>
    <property type="molecule type" value="Genomic_DNA"/>
</dbReference>
<dbReference type="Pfam" id="PF24035">
    <property type="entry name" value="DUF7344"/>
    <property type="match status" value="2"/>
</dbReference>
<accession>M0HUD2</accession>
<keyword evidence="3" id="KW-1185">Reference proteome</keyword>
<organism evidence="2 3">
    <name type="scientific">Haloferax elongans ATCC BAA-1513</name>
    <dbReference type="NCBI Taxonomy" id="1230453"/>
    <lineage>
        <taxon>Archaea</taxon>
        <taxon>Methanobacteriati</taxon>
        <taxon>Methanobacteriota</taxon>
        <taxon>Stenosarchaea group</taxon>
        <taxon>Halobacteria</taxon>
        <taxon>Halobacteriales</taxon>
        <taxon>Haloferacaceae</taxon>
        <taxon>Haloferax</taxon>
    </lineage>
</organism>
<name>M0HUD2_HALEO</name>
<proteinExistence type="predicted"/>
<dbReference type="STRING" id="1230453.C453_03369"/>
<dbReference type="PATRIC" id="fig|1230453.4.peg.630"/>
<sequence length="202" mass="22445">MLMRALLRQRTVEFAEIASFLDATSAETLPREDAVHQQAMVISVRQTHLPKLEAAELASVDRDDDVVELCLHPDIYEGPLTPHLLGAVDQDVWKAVATVYRDRRRGEVLTLLDRATSPQTVSTLASTLADTSEQTDEYAPERGTETKQEIKLELHHAHLPLLANVGLVAYDTDSGAVTYTGDKWFELSAFVDTLPPRMHANT</sequence>
<feature type="domain" description="DUF7344" evidence="1">
    <location>
        <begin position="6"/>
        <end position="68"/>
    </location>
</feature>
<protein>
    <recommendedName>
        <fullName evidence="1">DUF7344 domain-containing protein</fullName>
    </recommendedName>
</protein>
<gene>
    <name evidence="2" type="ORF">C453_03369</name>
</gene>
<evidence type="ECO:0000313" key="3">
    <source>
        <dbReference type="Proteomes" id="UP000011612"/>
    </source>
</evidence>
<dbReference type="InterPro" id="IPR055768">
    <property type="entry name" value="DUF7344"/>
</dbReference>
<feature type="domain" description="DUF7344" evidence="1">
    <location>
        <begin position="101"/>
        <end position="178"/>
    </location>
</feature>
<evidence type="ECO:0000259" key="1">
    <source>
        <dbReference type="Pfam" id="PF24035"/>
    </source>
</evidence>
<dbReference type="Proteomes" id="UP000011612">
    <property type="component" value="Unassembled WGS sequence"/>
</dbReference>